<evidence type="ECO:0000256" key="3">
    <source>
        <dbReference type="ARBA" id="ARBA00023163"/>
    </source>
</evidence>
<keyword evidence="2" id="KW-0238">DNA-binding</keyword>
<dbReference type="SUPFAM" id="SSF46955">
    <property type="entry name" value="Putative DNA-binding domain"/>
    <property type="match status" value="1"/>
</dbReference>
<dbReference type="GO" id="GO:0003700">
    <property type="term" value="F:DNA-binding transcription factor activity"/>
    <property type="evidence" value="ECO:0007669"/>
    <property type="project" value="InterPro"/>
</dbReference>
<dbReference type="PANTHER" id="PTHR30204:SF67">
    <property type="entry name" value="HTH-TYPE TRANSCRIPTIONAL REGULATOR MLRA-RELATED"/>
    <property type="match status" value="1"/>
</dbReference>
<evidence type="ECO:0000256" key="1">
    <source>
        <dbReference type="ARBA" id="ARBA00023015"/>
    </source>
</evidence>
<dbReference type="InterPro" id="IPR003759">
    <property type="entry name" value="Cbl-bd_cap"/>
</dbReference>
<dbReference type="CDD" id="cd01104">
    <property type="entry name" value="HTH_MlrA-CarA"/>
    <property type="match status" value="1"/>
</dbReference>
<comment type="caution">
    <text evidence="5">The sequence shown here is derived from an EMBL/GenBank/DDBJ whole genome shotgun (WGS) entry which is preliminary data.</text>
</comment>
<dbReference type="OrthoDB" id="9800334at2"/>
<dbReference type="Pfam" id="PF02607">
    <property type="entry name" value="B12-binding_2"/>
    <property type="match status" value="1"/>
</dbReference>
<dbReference type="EMBL" id="VJOY01000004">
    <property type="protein sequence ID" value="TRX75369.1"/>
    <property type="molecule type" value="Genomic_DNA"/>
</dbReference>
<proteinExistence type="predicted"/>
<organism evidence="5 6">
    <name type="scientific">Pseudomonas mangiferae</name>
    <dbReference type="NCBI Taxonomy" id="2593654"/>
    <lineage>
        <taxon>Bacteria</taxon>
        <taxon>Pseudomonadati</taxon>
        <taxon>Pseudomonadota</taxon>
        <taxon>Gammaproteobacteria</taxon>
        <taxon>Pseudomonadales</taxon>
        <taxon>Pseudomonadaceae</taxon>
        <taxon>Pseudomonas</taxon>
    </lineage>
</organism>
<evidence type="ECO:0000256" key="2">
    <source>
        <dbReference type="ARBA" id="ARBA00023125"/>
    </source>
</evidence>
<sequence length="324" mass="36098">MPSDLDDSPSHDAADLRQALADGWLPIREVARRTGVNPVTLRAWERRYGLIVPQRTPKGHRLYRDEHVVRIRDILAWLDRGVAVGQVKNLLEDPRQADEVRAAPVDGQWPAQRQALVEAIEALAERTLDDRFNQALALYPAATLCEHLLMPLLDELERRWQDRFGAQLQRAFFHSWLRAKLGARLYHHNQHQGGAPLLMLNLSDRPLEPGLWLSAWLVSCAGCAVQVLDGPVPAAEWALAVERMRPRALLLYASQALEGGRLQRQLTRLATSVDIPLVLAGPAARIHQEALASVDGLGLADDPPAALAYLQRTGALEPDARERP</sequence>
<feature type="domain" description="HTH merR-type" evidence="4">
    <location>
        <begin position="24"/>
        <end position="93"/>
    </location>
</feature>
<name>A0A553H0U6_9PSED</name>
<dbReference type="PROSITE" id="PS50937">
    <property type="entry name" value="HTH_MERR_2"/>
    <property type="match status" value="1"/>
</dbReference>
<reference evidence="5 6" key="1">
    <citation type="submission" date="2019-07" db="EMBL/GenBank/DDBJ databases">
        <title>Pseudomonas mangiferae sp. nov., isolated from bark of mango tree in Thailand.</title>
        <authorList>
            <person name="Srisuk N."/>
            <person name="Anurat P."/>
        </authorList>
    </citation>
    <scope>NUCLEOTIDE SEQUENCE [LARGE SCALE GENOMIC DNA]</scope>
    <source>
        <strain evidence="5 6">DMKU_BBB3-04</strain>
    </source>
</reference>
<dbReference type="Gene3D" id="1.10.1660.10">
    <property type="match status" value="1"/>
</dbReference>
<dbReference type="InterPro" id="IPR000551">
    <property type="entry name" value="MerR-type_HTH_dom"/>
</dbReference>
<dbReference type="InterPro" id="IPR009061">
    <property type="entry name" value="DNA-bd_dom_put_sf"/>
</dbReference>
<accession>A0A553H0U6</accession>
<dbReference type="SMART" id="SM00422">
    <property type="entry name" value="HTH_MERR"/>
    <property type="match status" value="1"/>
</dbReference>
<dbReference type="PANTHER" id="PTHR30204">
    <property type="entry name" value="REDOX-CYCLING DRUG-SENSING TRANSCRIPTIONAL ACTIVATOR SOXR"/>
    <property type="match status" value="1"/>
</dbReference>
<dbReference type="Proteomes" id="UP000315235">
    <property type="component" value="Unassembled WGS sequence"/>
</dbReference>
<dbReference type="RefSeq" id="WP_143487461.1">
    <property type="nucleotide sequence ID" value="NZ_VJOY01000004.1"/>
</dbReference>
<evidence type="ECO:0000259" key="4">
    <source>
        <dbReference type="PROSITE" id="PS50937"/>
    </source>
</evidence>
<keyword evidence="1" id="KW-0805">Transcription regulation</keyword>
<dbReference type="GO" id="GO:0003677">
    <property type="term" value="F:DNA binding"/>
    <property type="evidence" value="ECO:0007669"/>
    <property type="project" value="UniProtKB-KW"/>
</dbReference>
<dbReference type="Pfam" id="PF13411">
    <property type="entry name" value="MerR_1"/>
    <property type="match status" value="1"/>
</dbReference>
<keyword evidence="3" id="KW-0804">Transcription</keyword>
<dbReference type="InterPro" id="IPR047057">
    <property type="entry name" value="MerR_fam"/>
</dbReference>
<keyword evidence="6" id="KW-1185">Reference proteome</keyword>
<dbReference type="InterPro" id="IPR036594">
    <property type="entry name" value="Meth_synthase_dom"/>
</dbReference>
<evidence type="ECO:0000313" key="5">
    <source>
        <dbReference type="EMBL" id="TRX75369.1"/>
    </source>
</evidence>
<gene>
    <name evidence="5" type="ORF">FM069_06405</name>
</gene>
<dbReference type="Gene3D" id="1.10.1240.10">
    <property type="entry name" value="Methionine synthase domain"/>
    <property type="match status" value="1"/>
</dbReference>
<dbReference type="AlphaFoldDB" id="A0A553H0U6"/>
<protein>
    <submittedName>
        <fullName evidence="5">MerR family transcriptional regulator</fullName>
    </submittedName>
</protein>
<evidence type="ECO:0000313" key="6">
    <source>
        <dbReference type="Proteomes" id="UP000315235"/>
    </source>
</evidence>